<evidence type="ECO:0000259" key="2">
    <source>
        <dbReference type="Pfam" id="PF20499"/>
    </source>
</evidence>
<keyword evidence="4" id="KW-1185">Reference proteome</keyword>
<gene>
    <name evidence="3" type="ORF">INT47_000544</name>
</gene>
<feature type="compositionally biased region" description="Basic and acidic residues" evidence="1">
    <location>
        <begin position="24"/>
        <end position="36"/>
    </location>
</feature>
<feature type="non-terminal residue" evidence="3">
    <location>
        <position position="1"/>
    </location>
</feature>
<dbReference type="Proteomes" id="UP000603453">
    <property type="component" value="Unassembled WGS sequence"/>
</dbReference>
<evidence type="ECO:0000313" key="4">
    <source>
        <dbReference type="Proteomes" id="UP000603453"/>
    </source>
</evidence>
<dbReference type="Pfam" id="PF20499">
    <property type="entry name" value="DUF6729"/>
    <property type="match status" value="1"/>
</dbReference>
<reference evidence="3" key="1">
    <citation type="submission" date="2020-12" db="EMBL/GenBank/DDBJ databases">
        <title>Metabolic potential, ecology and presence of endohyphal bacteria is reflected in genomic diversity of Mucoromycotina.</title>
        <authorList>
            <person name="Muszewska A."/>
            <person name="Okrasinska A."/>
            <person name="Steczkiewicz K."/>
            <person name="Drgas O."/>
            <person name="Orlowska M."/>
            <person name="Perlinska-Lenart U."/>
            <person name="Aleksandrzak-Piekarczyk T."/>
            <person name="Szatraj K."/>
            <person name="Zielenkiewicz U."/>
            <person name="Pilsyk S."/>
            <person name="Malc E."/>
            <person name="Mieczkowski P."/>
            <person name="Kruszewska J.S."/>
            <person name="Biernat P."/>
            <person name="Pawlowska J."/>
        </authorList>
    </citation>
    <scope>NUCLEOTIDE SEQUENCE</scope>
    <source>
        <strain evidence="3">WA0000017839</strain>
    </source>
</reference>
<feature type="region of interest" description="Disordered" evidence="1">
    <location>
        <begin position="1"/>
        <end position="36"/>
    </location>
</feature>
<name>A0A8H7UTN3_9FUNG</name>
<dbReference type="AlphaFoldDB" id="A0A8H7UTN3"/>
<dbReference type="PANTHER" id="PTHR24401">
    <property type="entry name" value="SI:CH211-243P7.3-RELATED"/>
    <property type="match status" value="1"/>
</dbReference>
<evidence type="ECO:0000313" key="3">
    <source>
        <dbReference type="EMBL" id="KAG2191633.1"/>
    </source>
</evidence>
<comment type="caution">
    <text evidence="3">The sequence shown here is derived from an EMBL/GenBank/DDBJ whole genome shotgun (WGS) entry which is preliminary data.</text>
</comment>
<organism evidence="3 4">
    <name type="scientific">Mucor saturninus</name>
    <dbReference type="NCBI Taxonomy" id="64648"/>
    <lineage>
        <taxon>Eukaryota</taxon>
        <taxon>Fungi</taxon>
        <taxon>Fungi incertae sedis</taxon>
        <taxon>Mucoromycota</taxon>
        <taxon>Mucoromycotina</taxon>
        <taxon>Mucoromycetes</taxon>
        <taxon>Mucorales</taxon>
        <taxon>Mucorineae</taxon>
        <taxon>Mucoraceae</taxon>
        <taxon>Mucor</taxon>
    </lineage>
</organism>
<dbReference type="OrthoDB" id="2287572at2759"/>
<proteinExistence type="predicted"/>
<dbReference type="EMBL" id="JAEPRD010000376">
    <property type="protein sequence ID" value="KAG2191633.1"/>
    <property type="molecule type" value="Genomic_DNA"/>
</dbReference>
<evidence type="ECO:0000256" key="1">
    <source>
        <dbReference type="SAM" id="MobiDB-lite"/>
    </source>
</evidence>
<feature type="compositionally biased region" description="Polar residues" evidence="1">
    <location>
        <begin position="1"/>
        <end position="14"/>
    </location>
</feature>
<feature type="domain" description="DUF6729" evidence="2">
    <location>
        <begin position="114"/>
        <end position="277"/>
    </location>
</feature>
<protein>
    <recommendedName>
        <fullName evidence="2">DUF6729 domain-containing protein</fullName>
    </recommendedName>
</protein>
<accession>A0A8H7UTN3</accession>
<sequence>MRKINQNGESSSQADEAVVEESSMQEKEIDISGNREEQLPVVEDQNIFVTLDEEEELNNRILPKIDDGDDDESVTDEQEFLSGEVQNGVLYHYFEEVQKRLTEEAMPAEYNNSTFWIRPMQPFFALLKNKPVEYLYRPDIFLWIPHLLLNNKINDLHCPTCKSPIKTKGFNKKTHARRIIDLDRCFYILTKRYRCLNSICGSSFNGYDSKIMRQLPVQLQAEFPAYLSHRGAVSKQVGDLLRPCIQKSMGPKRISKVLRELHTLKHNRSELQYLTAMK</sequence>
<dbReference type="InterPro" id="IPR046616">
    <property type="entry name" value="DUF6729"/>
</dbReference>
<dbReference type="PANTHER" id="PTHR24401:SF29">
    <property type="entry name" value="SI:CH211-243P7.3-RELATED"/>
    <property type="match status" value="1"/>
</dbReference>